<dbReference type="InterPro" id="IPR020846">
    <property type="entry name" value="MFS_dom"/>
</dbReference>
<proteinExistence type="predicted"/>
<comment type="caution">
    <text evidence="8">The sequence shown here is derived from an EMBL/GenBank/DDBJ whole genome shotgun (WGS) entry which is preliminary data.</text>
</comment>
<evidence type="ECO:0000313" key="10">
    <source>
        <dbReference type="Proteomes" id="UP001431209"/>
    </source>
</evidence>
<dbReference type="Proteomes" id="UP001431209">
    <property type="component" value="Unassembled WGS sequence"/>
</dbReference>
<feature type="transmembrane region" description="Helical" evidence="6">
    <location>
        <begin position="348"/>
        <end position="369"/>
    </location>
</feature>
<feature type="transmembrane region" description="Helical" evidence="6">
    <location>
        <begin position="319"/>
        <end position="336"/>
    </location>
</feature>
<feature type="transmembrane region" description="Helical" evidence="6">
    <location>
        <begin position="40"/>
        <end position="64"/>
    </location>
</feature>
<dbReference type="Pfam" id="PF00083">
    <property type="entry name" value="Sugar_tr"/>
    <property type="match status" value="1"/>
</dbReference>
<comment type="subcellular location">
    <subcellularLocation>
        <location evidence="1">Membrane</location>
        <topology evidence="1">Multi-pass membrane protein</topology>
    </subcellularLocation>
</comment>
<keyword evidence="3 6" id="KW-0812">Transmembrane</keyword>
<keyword evidence="2" id="KW-0813">Transport</keyword>
<keyword evidence="4 6" id="KW-1133">Transmembrane helix</keyword>
<reference evidence="8 10" key="1">
    <citation type="submission" date="2024-03" db="EMBL/GenBank/DDBJ databases">
        <title>The Acrasis kona genome and developmental transcriptomes reveal deep origins of eukaryotic multicellular pathways.</title>
        <authorList>
            <person name="Sheikh S."/>
            <person name="Fu C.-J."/>
            <person name="Brown M.W."/>
            <person name="Baldauf S.L."/>
        </authorList>
    </citation>
    <scope>NUCLEOTIDE SEQUENCE [LARGE SCALE GENOMIC DNA]</scope>
    <source>
        <strain evidence="8 10">ATCC MYA-3509</strain>
    </source>
</reference>
<evidence type="ECO:0000313" key="9">
    <source>
        <dbReference type="EMBL" id="KAL0489718.1"/>
    </source>
</evidence>
<feature type="transmembrane region" description="Helical" evidence="6">
    <location>
        <begin position="76"/>
        <end position="95"/>
    </location>
</feature>
<evidence type="ECO:0000313" key="8">
    <source>
        <dbReference type="EMBL" id="KAL0484026.1"/>
    </source>
</evidence>
<protein>
    <recommendedName>
        <fullName evidence="7">Major facilitator superfamily (MFS) profile domain-containing protein</fullName>
    </recommendedName>
</protein>
<dbReference type="SUPFAM" id="SSF103473">
    <property type="entry name" value="MFS general substrate transporter"/>
    <property type="match status" value="1"/>
</dbReference>
<gene>
    <name evidence="9" type="ORF">AKO1_011427</name>
    <name evidence="8" type="ORF">AKO1_014072</name>
</gene>
<dbReference type="AlphaFoldDB" id="A0AAW2Z5M2"/>
<feature type="domain" description="Major facilitator superfamily (MFS) profile" evidence="7">
    <location>
        <begin position="42"/>
        <end position="382"/>
    </location>
</feature>
<sequence length="382" mass="42459">TKPNEEVLYDSVDQDEDEYGGQGYTFDEALDKIGIGPYQYLLMSVMGAGYFFDGVELNLASFIVPHLTRAYDITPVQAGGVESIVFAGMAVGAWFGGIISDRYGRKIIFLSSILAMSVFGLLSALAPNYWVFMLLRLGLGIGLGALAPTDFSLLMEYTPSRNRGVVLGALQIFGALGQMYTCLISWLCLTYLPKDDSWRYLIVVGALPGFLIFFGRLFVKESPRFMLLNHRYEEARQVLYSITKMNGKATLQGRLVAPHVKGSIGFFAQFKGIFVNGYWKLSLLLWIMWFCTSYGGWGFNFFVPIAFTKLGTNEFLATFYVQSVNLVASVVTILIIERIPRKNFMAMTYLLSGIATMLIGLSTNTNYVIAQAAISSFLLNIP</sequence>
<dbReference type="Gene3D" id="1.20.1250.20">
    <property type="entry name" value="MFS general substrate transporter like domains"/>
    <property type="match status" value="1"/>
</dbReference>
<evidence type="ECO:0000259" key="7">
    <source>
        <dbReference type="PROSITE" id="PS50850"/>
    </source>
</evidence>
<dbReference type="EMBL" id="JAOPGA020001594">
    <property type="protein sequence ID" value="KAL0489718.1"/>
    <property type="molecule type" value="Genomic_DNA"/>
</dbReference>
<feature type="transmembrane region" description="Helical" evidence="6">
    <location>
        <begin position="198"/>
        <end position="219"/>
    </location>
</feature>
<dbReference type="EMBL" id="JAOPGA020001014">
    <property type="protein sequence ID" value="KAL0484026.1"/>
    <property type="molecule type" value="Genomic_DNA"/>
</dbReference>
<dbReference type="PROSITE" id="PS50850">
    <property type="entry name" value="MFS"/>
    <property type="match status" value="1"/>
</dbReference>
<dbReference type="InterPro" id="IPR036259">
    <property type="entry name" value="MFS_trans_sf"/>
</dbReference>
<feature type="non-terminal residue" evidence="8">
    <location>
        <position position="1"/>
    </location>
</feature>
<evidence type="ECO:0000256" key="5">
    <source>
        <dbReference type="ARBA" id="ARBA00023136"/>
    </source>
</evidence>
<keyword evidence="10" id="KW-1185">Reference proteome</keyword>
<evidence type="ECO:0000256" key="3">
    <source>
        <dbReference type="ARBA" id="ARBA00022692"/>
    </source>
</evidence>
<evidence type="ECO:0000256" key="4">
    <source>
        <dbReference type="ARBA" id="ARBA00022989"/>
    </source>
</evidence>
<evidence type="ECO:0000256" key="2">
    <source>
        <dbReference type="ARBA" id="ARBA00022448"/>
    </source>
</evidence>
<organism evidence="8 10">
    <name type="scientific">Acrasis kona</name>
    <dbReference type="NCBI Taxonomy" id="1008807"/>
    <lineage>
        <taxon>Eukaryota</taxon>
        <taxon>Discoba</taxon>
        <taxon>Heterolobosea</taxon>
        <taxon>Tetramitia</taxon>
        <taxon>Eutetramitia</taxon>
        <taxon>Acrasidae</taxon>
        <taxon>Acrasis</taxon>
    </lineage>
</organism>
<dbReference type="InterPro" id="IPR005829">
    <property type="entry name" value="Sugar_transporter_CS"/>
</dbReference>
<evidence type="ECO:0000256" key="1">
    <source>
        <dbReference type="ARBA" id="ARBA00004141"/>
    </source>
</evidence>
<dbReference type="GO" id="GO:0022857">
    <property type="term" value="F:transmembrane transporter activity"/>
    <property type="evidence" value="ECO:0007669"/>
    <property type="project" value="InterPro"/>
</dbReference>
<dbReference type="PANTHER" id="PTHR23511">
    <property type="entry name" value="SYNAPTIC VESICLE GLYCOPROTEIN 2"/>
    <property type="match status" value="1"/>
</dbReference>
<feature type="transmembrane region" description="Helical" evidence="6">
    <location>
        <begin position="107"/>
        <end position="126"/>
    </location>
</feature>
<feature type="transmembrane region" description="Helical" evidence="6">
    <location>
        <begin position="165"/>
        <end position="192"/>
    </location>
</feature>
<dbReference type="PANTHER" id="PTHR23511:SF34">
    <property type="entry name" value="SYNAPTIC VESICLE GLYCOPROTEIN 2"/>
    <property type="match status" value="1"/>
</dbReference>
<accession>A0AAW2Z5M2</accession>
<name>A0AAW2Z5M2_9EUKA</name>
<dbReference type="GO" id="GO:0016020">
    <property type="term" value="C:membrane"/>
    <property type="evidence" value="ECO:0007669"/>
    <property type="project" value="UniProtKB-SubCell"/>
</dbReference>
<feature type="transmembrane region" description="Helical" evidence="6">
    <location>
        <begin position="132"/>
        <end position="153"/>
    </location>
</feature>
<dbReference type="PROSITE" id="PS00216">
    <property type="entry name" value="SUGAR_TRANSPORT_1"/>
    <property type="match status" value="1"/>
</dbReference>
<keyword evidence="5 6" id="KW-0472">Membrane</keyword>
<dbReference type="InterPro" id="IPR005828">
    <property type="entry name" value="MFS_sugar_transport-like"/>
</dbReference>
<feature type="transmembrane region" description="Helical" evidence="6">
    <location>
        <begin position="283"/>
        <end position="307"/>
    </location>
</feature>
<evidence type="ECO:0000256" key="6">
    <source>
        <dbReference type="SAM" id="Phobius"/>
    </source>
</evidence>